<dbReference type="AlphaFoldDB" id="A0A222FM96"/>
<dbReference type="RefSeq" id="WP_094061320.1">
    <property type="nucleotide sequence ID" value="NZ_CP022530.1"/>
</dbReference>
<dbReference type="Proteomes" id="UP000202440">
    <property type="component" value="Chromosome"/>
</dbReference>
<keyword evidence="2" id="KW-1185">Reference proteome</keyword>
<evidence type="ECO:0000313" key="2">
    <source>
        <dbReference type="Proteomes" id="UP000202440"/>
    </source>
</evidence>
<dbReference type="KEGG" id="bsan:CHH28_16345"/>
<organism evidence="1 2">
    <name type="scientific">Bacterioplanes sanyensis</name>
    <dbReference type="NCBI Taxonomy" id="1249553"/>
    <lineage>
        <taxon>Bacteria</taxon>
        <taxon>Pseudomonadati</taxon>
        <taxon>Pseudomonadota</taxon>
        <taxon>Gammaproteobacteria</taxon>
        <taxon>Oceanospirillales</taxon>
        <taxon>Oceanospirillaceae</taxon>
        <taxon>Bacterioplanes</taxon>
    </lineage>
</organism>
<name>A0A222FM96_9GAMM</name>
<accession>A0A222FM96</accession>
<sequence length="290" mass="31235">MRATHKTLLLAALLSGCGSDSSSSNSDTSNATVHQDLNNQDIVVLGTVAKAKTWLGSIRFFYLPEPNQAALAIVHPDTTSIADNQASILVRTHQGNSPIALRVTATQHAGPQTTKWSTGVERQLQWVYLPANSATEVVLNVSSANADESPTFAFALLSPERSLLKLSNDEVLLHGERTVTQRCNGGFTGGELPETTISNGMQYIAHFAAESAYLESPTGQRISLQNTASTSFTTTYRVPDFEPAQDIQVTYQYDPNLGTISAEGQSDEFAIDDGQANCVVHFAYNGRVVL</sequence>
<dbReference type="EMBL" id="CP022530">
    <property type="protein sequence ID" value="ASP40147.1"/>
    <property type="molecule type" value="Genomic_DNA"/>
</dbReference>
<proteinExistence type="predicted"/>
<dbReference type="PROSITE" id="PS51257">
    <property type="entry name" value="PROKAR_LIPOPROTEIN"/>
    <property type="match status" value="1"/>
</dbReference>
<evidence type="ECO:0000313" key="1">
    <source>
        <dbReference type="EMBL" id="ASP40147.1"/>
    </source>
</evidence>
<reference evidence="1 2" key="1">
    <citation type="submission" date="2017-07" db="EMBL/GenBank/DDBJ databases">
        <title>Annotated genome sequence of Bacterioplanes sanyensis isolated from Red Sea.</title>
        <authorList>
            <person name="Rehman Z.U."/>
        </authorList>
    </citation>
    <scope>NUCLEOTIDE SEQUENCE [LARGE SCALE GENOMIC DNA]</scope>
    <source>
        <strain evidence="1 2">NV9</strain>
    </source>
</reference>
<protein>
    <recommendedName>
        <fullName evidence="3">Lipoprotein</fullName>
    </recommendedName>
</protein>
<evidence type="ECO:0008006" key="3">
    <source>
        <dbReference type="Google" id="ProtNLM"/>
    </source>
</evidence>
<gene>
    <name evidence="1" type="ORF">CHH28_16345</name>
</gene>